<evidence type="ECO:0000313" key="3">
    <source>
        <dbReference type="Proteomes" id="UP001596031"/>
    </source>
</evidence>
<gene>
    <name evidence="2" type="ORF">ACFPOU_04610</name>
</gene>
<protein>
    <submittedName>
        <fullName evidence="2">Uncharacterized protein</fullName>
    </submittedName>
</protein>
<organism evidence="2 3">
    <name type="scientific">Massilia jejuensis</name>
    <dbReference type="NCBI Taxonomy" id="648894"/>
    <lineage>
        <taxon>Bacteria</taxon>
        <taxon>Pseudomonadati</taxon>
        <taxon>Pseudomonadota</taxon>
        <taxon>Betaproteobacteria</taxon>
        <taxon>Burkholderiales</taxon>
        <taxon>Oxalobacteraceae</taxon>
        <taxon>Telluria group</taxon>
        <taxon>Massilia</taxon>
    </lineage>
</organism>
<evidence type="ECO:0000256" key="1">
    <source>
        <dbReference type="SAM" id="MobiDB-lite"/>
    </source>
</evidence>
<accession>A0ABW0PCP7</accession>
<evidence type="ECO:0000313" key="2">
    <source>
        <dbReference type="EMBL" id="MFC5510410.1"/>
    </source>
</evidence>
<name>A0ABW0PCP7_9BURK</name>
<dbReference type="EMBL" id="JBHSMS010000015">
    <property type="protein sequence ID" value="MFC5510410.1"/>
    <property type="molecule type" value="Genomic_DNA"/>
</dbReference>
<reference evidence="3" key="1">
    <citation type="journal article" date="2019" name="Int. J. Syst. Evol. Microbiol.">
        <title>The Global Catalogue of Microorganisms (GCM) 10K type strain sequencing project: providing services to taxonomists for standard genome sequencing and annotation.</title>
        <authorList>
            <consortium name="The Broad Institute Genomics Platform"/>
            <consortium name="The Broad Institute Genome Sequencing Center for Infectious Disease"/>
            <person name="Wu L."/>
            <person name="Ma J."/>
        </authorList>
    </citation>
    <scope>NUCLEOTIDE SEQUENCE [LARGE SCALE GENOMIC DNA]</scope>
    <source>
        <strain evidence="3">CCUG 38813</strain>
    </source>
</reference>
<comment type="caution">
    <text evidence="2">The sequence shown here is derived from an EMBL/GenBank/DDBJ whole genome shotgun (WGS) entry which is preliminary data.</text>
</comment>
<feature type="region of interest" description="Disordered" evidence="1">
    <location>
        <begin position="129"/>
        <end position="151"/>
    </location>
</feature>
<dbReference type="RefSeq" id="WP_379717684.1">
    <property type="nucleotide sequence ID" value="NZ_JBHSMS010000015.1"/>
</dbReference>
<proteinExistence type="predicted"/>
<sequence>MLRTDQKAAIRQGFEMGFSDTRIARSVEGINHMQVFNYRHKLKIPTSDIVNRRYDIWTQLIYKGVSIGQIARMYDVTEKSIKVLLWKNRDISLVEAKAQVLKLREENQLLELGDGIPSLGQLGLQFTPISPEEKPTEEALADQETEGQKAG</sequence>
<keyword evidence="3" id="KW-1185">Reference proteome</keyword>
<dbReference type="Proteomes" id="UP001596031">
    <property type="component" value="Unassembled WGS sequence"/>
</dbReference>